<dbReference type="CDD" id="cd00085">
    <property type="entry name" value="HNHc"/>
    <property type="match status" value="1"/>
</dbReference>
<dbReference type="PANTHER" id="PTHR34047">
    <property type="entry name" value="NUCLEAR INTRON MATURASE 1, MITOCHONDRIAL-RELATED"/>
    <property type="match status" value="1"/>
</dbReference>
<dbReference type="SUPFAM" id="SSF56672">
    <property type="entry name" value="DNA/RNA polymerases"/>
    <property type="match status" value="1"/>
</dbReference>
<name>B1WUX9_CROS5</name>
<dbReference type="eggNOG" id="COG1403">
    <property type="taxonomic scope" value="Bacteria"/>
</dbReference>
<dbReference type="EMBL" id="CP000806">
    <property type="protein sequence ID" value="ACB52176.1"/>
    <property type="molecule type" value="Genomic_DNA"/>
</dbReference>
<dbReference type="NCBIfam" id="TIGR04416">
    <property type="entry name" value="group_II_RT_mat"/>
    <property type="match status" value="1"/>
</dbReference>
<dbReference type="Pfam" id="PF01844">
    <property type="entry name" value="HNH"/>
    <property type="match status" value="1"/>
</dbReference>
<dbReference type="InterPro" id="IPR002711">
    <property type="entry name" value="HNH"/>
</dbReference>
<dbReference type="eggNOG" id="COG3344">
    <property type="taxonomic scope" value="Bacteria"/>
</dbReference>
<dbReference type="InterPro" id="IPR003615">
    <property type="entry name" value="HNH_nuc"/>
</dbReference>
<dbReference type="HOGENOM" id="CLU_013584_15_4_3"/>
<dbReference type="Pfam" id="PF13655">
    <property type="entry name" value="RVT_N"/>
    <property type="match status" value="1"/>
</dbReference>
<keyword evidence="2" id="KW-0548">Nucleotidyltransferase</keyword>
<keyword evidence="2" id="KW-0695">RNA-directed DNA polymerase</keyword>
<organism evidence="2 3">
    <name type="scientific">Crocosphaera subtropica (strain ATCC 51142 / BH68)</name>
    <name type="common">Cyanothece sp. (strain ATCC 51142)</name>
    <dbReference type="NCBI Taxonomy" id="43989"/>
    <lineage>
        <taxon>Bacteria</taxon>
        <taxon>Bacillati</taxon>
        <taxon>Cyanobacteriota</taxon>
        <taxon>Cyanophyceae</taxon>
        <taxon>Oscillatoriophycideae</taxon>
        <taxon>Chroococcales</taxon>
        <taxon>Aphanothecaceae</taxon>
        <taxon>Crocosphaera</taxon>
        <taxon>Crocosphaera subtropica</taxon>
    </lineage>
</organism>
<dbReference type="KEGG" id="cyt:cce_2828"/>
<dbReference type="SMART" id="SM00507">
    <property type="entry name" value="HNHc"/>
    <property type="match status" value="1"/>
</dbReference>
<dbReference type="AlphaFoldDB" id="B1WUX9"/>
<dbReference type="InterPro" id="IPR000477">
    <property type="entry name" value="RT_dom"/>
</dbReference>
<dbReference type="Proteomes" id="UP000001203">
    <property type="component" value="Chromosome circular"/>
</dbReference>
<dbReference type="GO" id="GO:0003676">
    <property type="term" value="F:nucleic acid binding"/>
    <property type="evidence" value="ECO:0007669"/>
    <property type="project" value="InterPro"/>
</dbReference>
<dbReference type="InterPro" id="IPR043502">
    <property type="entry name" value="DNA/RNA_pol_sf"/>
</dbReference>
<dbReference type="PROSITE" id="PS50878">
    <property type="entry name" value="RT_POL"/>
    <property type="match status" value="1"/>
</dbReference>
<dbReference type="Gene3D" id="1.10.30.50">
    <property type="match status" value="1"/>
</dbReference>
<dbReference type="PANTHER" id="PTHR34047:SF10">
    <property type="entry name" value="GROUP II INTRON-ASSOCIATED OPEN READING FRAME"/>
    <property type="match status" value="1"/>
</dbReference>
<dbReference type="GO" id="GO:0008270">
    <property type="term" value="F:zinc ion binding"/>
    <property type="evidence" value="ECO:0007669"/>
    <property type="project" value="InterPro"/>
</dbReference>
<proteinExistence type="predicted"/>
<dbReference type="GO" id="GO:0004519">
    <property type="term" value="F:endonuclease activity"/>
    <property type="evidence" value="ECO:0007669"/>
    <property type="project" value="InterPro"/>
</dbReference>
<dbReference type="InterPro" id="IPR013597">
    <property type="entry name" value="Mat_intron_G2"/>
</dbReference>
<keyword evidence="3" id="KW-1185">Reference proteome</keyword>
<protein>
    <submittedName>
        <fullName evidence="2">Reverse transcriptase</fullName>
    </submittedName>
</protein>
<dbReference type="InterPro" id="IPR030931">
    <property type="entry name" value="Group_II_RT_mat"/>
</dbReference>
<accession>B1WUX9</accession>
<gene>
    <name evidence="2" type="ordered locus">cce_2828</name>
</gene>
<evidence type="ECO:0000313" key="3">
    <source>
        <dbReference type="Proteomes" id="UP000001203"/>
    </source>
</evidence>
<evidence type="ECO:0000313" key="2">
    <source>
        <dbReference type="EMBL" id="ACB52176.1"/>
    </source>
</evidence>
<keyword evidence="2" id="KW-0808">Transferase</keyword>
<dbReference type="Pfam" id="PF00078">
    <property type="entry name" value="RVT_1"/>
    <property type="match status" value="1"/>
</dbReference>
<dbReference type="Pfam" id="PF08388">
    <property type="entry name" value="GIIM"/>
    <property type="match status" value="1"/>
</dbReference>
<dbReference type="STRING" id="43989.cce_2828"/>
<feature type="domain" description="Reverse transcriptase" evidence="1">
    <location>
        <begin position="127"/>
        <end position="379"/>
    </location>
</feature>
<dbReference type="GO" id="GO:0003964">
    <property type="term" value="F:RNA-directed DNA polymerase activity"/>
    <property type="evidence" value="ECO:0007669"/>
    <property type="project" value="UniProtKB-KW"/>
</dbReference>
<dbReference type="InterPro" id="IPR051083">
    <property type="entry name" value="GrpII_Intron_Splice-Mob/Def"/>
</dbReference>
<dbReference type="InterPro" id="IPR025960">
    <property type="entry name" value="RVT_N"/>
</dbReference>
<reference evidence="2 3" key="1">
    <citation type="journal article" date="2008" name="Proc. Natl. Acad. Sci. U.S.A.">
        <title>The genome of Cyanothece 51142, a unicellular diazotrophic cyanobacterium important in the marine nitrogen cycle.</title>
        <authorList>
            <person name="Welsh E.A."/>
            <person name="Liberton M."/>
            <person name="Stoeckel J."/>
            <person name="Loh T."/>
            <person name="Elvitigala T."/>
            <person name="Wang C."/>
            <person name="Wollam A."/>
            <person name="Fulton R.S."/>
            <person name="Clifton S.W."/>
            <person name="Jacobs J.M."/>
            <person name="Aurora R."/>
            <person name="Ghosh B.K."/>
            <person name="Sherman L.A."/>
            <person name="Smith R.D."/>
            <person name="Wilson R.K."/>
            <person name="Pakrasi H.B."/>
        </authorList>
    </citation>
    <scope>NUCLEOTIDE SEQUENCE [LARGE SCALE GENOMIC DNA]</scope>
    <source>
        <strain evidence="3">ATCC 51142 / BH68</strain>
    </source>
</reference>
<dbReference type="CDD" id="cd01651">
    <property type="entry name" value="RT_G2_intron"/>
    <property type="match status" value="1"/>
</dbReference>
<sequence length="621" mass="72244">MSQKQNLSLVIREGRKQTHGLKDCKVGSNSNMTNAQLRKVLTPTNDGQKWSNIDWKTVNKKVYKLQNRIYRASQRGDIVAVRKLQKILTSSWSAKCLAIRKVTQENRGKRTSGIDGIKSLRPSARWKLIQELKFTGKSKPVRRVWIPKPGKSEKRPLGIPTIKDRALQTLAKMALEPEWEAKFEPHSYGFRPGRSVHDAVEAIFTGISKKKKFILETDIEKCFDKINHSELIKKLNTYPKLRRQIKAWLKAGIIDENQLFPTEEGTPQGGTLSPLLANIALHGMENLLKKAFPRLGVGNRQTWFHSKGQEFYSPILIRYADDLVVIHEDQKVIEVCKELINEWLRTIGLRLKDSKTKIVHTYDEHKRNKPGFDFLGFNFRQYKADKNSSGKSPKGELLGFKAIIKPSKESLKKHHEKLRKIVRSEKASKQEVLIRKLNSVIRGWTNFYSTVCSKDSFETQDHLLFSCLVRWAKRRHPRIKSWNKVKNKYWKTSETENWIFTHKGIEERLKRHNQTPIKRHTLVRGNASPYDGNHIYWSTRMGKNPILHARKSALLKRQKGKCNWCGLHFKQEDVIQEDHIAAKSKNGNNRFDNLQLLHIQCHQKKNAKDYRDWYECQSPSD</sequence>
<evidence type="ECO:0000259" key="1">
    <source>
        <dbReference type="PROSITE" id="PS50878"/>
    </source>
</evidence>